<keyword evidence="8" id="KW-0808">Transferase</keyword>
<keyword evidence="13" id="KW-0694">RNA-binding</keyword>
<name>A0AAE1T2M2_9SOLA</name>
<evidence type="ECO:0000256" key="13">
    <source>
        <dbReference type="PROSITE-ProRule" id="PRU00266"/>
    </source>
</evidence>
<keyword evidence="10" id="KW-0862">Zinc</keyword>
<evidence type="ECO:0000256" key="10">
    <source>
        <dbReference type="ARBA" id="ARBA00022833"/>
    </source>
</evidence>
<dbReference type="CDD" id="cd03312">
    <property type="entry name" value="CIMS_N_terminal_like"/>
    <property type="match status" value="1"/>
</dbReference>
<comment type="cofactor">
    <cofactor evidence="1">
        <name>Zn(2+)</name>
        <dbReference type="ChEBI" id="CHEBI:29105"/>
    </cofactor>
</comment>
<dbReference type="NCBIfam" id="NF003556">
    <property type="entry name" value="PRK05222.1"/>
    <property type="match status" value="1"/>
</dbReference>
<dbReference type="GO" id="GO:0003723">
    <property type="term" value="F:RNA binding"/>
    <property type="evidence" value="ECO:0007669"/>
    <property type="project" value="UniProtKB-UniRule"/>
</dbReference>
<dbReference type="SMART" id="SM00358">
    <property type="entry name" value="DSRM"/>
    <property type="match status" value="1"/>
</dbReference>
<gene>
    <name evidence="16" type="ORF">RND71_002220</name>
</gene>
<proteinExistence type="inferred from homology"/>
<comment type="catalytic activity">
    <reaction evidence="12">
        <text>5-methyltetrahydropteroyltri-L-glutamate + L-homocysteine = tetrahydropteroyltri-L-glutamate + L-methionine</text>
        <dbReference type="Rhea" id="RHEA:21196"/>
        <dbReference type="ChEBI" id="CHEBI:57844"/>
        <dbReference type="ChEBI" id="CHEBI:58140"/>
        <dbReference type="ChEBI" id="CHEBI:58199"/>
        <dbReference type="ChEBI" id="CHEBI:58207"/>
        <dbReference type="EC" id="2.1.1.14"/>
    </reaction>
</comment>
<dbReference type="GO" id="GO:0003871">
    <property type="term" value="F:5-methyltetrahydropteroyltriglutamate-homocysteine S-methyltransferase activity"/>
    <property type="evidence" value="ECO:0007669"/>
    <property type="project" value="UniProtKB-EC"/>
</dbReference>
<evidence type="ECO:0000256" key="9">
    <source>
        <dbReference type="ARBA" id="ARBA00022723"/>
    </source>
</evidence>
<evidence type="ECO:0000256" key="7">
    <source>
        <dbReference type="ARBA" id="ARBA00022605"/>
    </source>
</evidence>
<keyword evidence="7" id="KW-0028">Amino-acid biosynthesis</keyword>
<dbReference type="Proteomes" id="UP001291623">
    <property type="component" value="Unassembled WGS sequence"/>
</dbReference>
<keyword evidence="17" id="KW-1185">Reference proteome</keyword>
<feature type="compositionally biased region" description="Low complexity" evidence="14">
    <location>
        <begin position="944"/>
        <end position="955"/>
    </location>
</feature>
<accession>A0AAE1T2M2</accession>
<feature type="compositionally biased region" description="Basic and acidic residues" evidence="14">
    <location>
        <begin position="905"/>
        <end position="916"/>
    </location>
</feature>
<dbReference type="PANTHER" id="PTHR30519">
    <property type="entry name" value="5-METHYLTETRAHYDROPTEROYLTRIGLUTAMATE--HOMOCYSTEINE METHYLTRANSFERASE"/>
    <property type="match status" value="1"/>
</dbReference>
<evidence type="ECO:0000256" key="4">
    <source>
        <dbReference type="ARBA" id="ARBA00009553"/>
    </source>
</evidence>
<feature type="region of interest" description="Disordered" evidence="14">
    <location>
        <begin position="905"/>
        <end position="955"/>
    </location>
</feature>
<dbReference type="InterPro" id="IPR038071">
    <property type="entry name" value="UROD/MetE-like_sf"/>
</dbReference>
<evidence type="ECO:0000256" key="6">
    <source>
        <dbReference type="ARBA" id="ARBA00022603"/>
    </source>
</evidence>
<dbReference type="GO" id="GO:0008270">
    <property type="term" value="F:zinc ion binding"/>
    <property type="evidence" value="ECO:0007669"/>
    <property type="project" value="InterPro"/>
</dbReference>
<dbReference type="EMBL" id="JAVYJV010000001">
    <property type="protein sequence ID" value="KAK4380358.1"/>
    <property type="molecule type" value="Genomic_DNA"/>
</dbReference>
<evidence type="ECO:0000313" key="17">
    <source>
        <dbReference type="Proteomes" id="UP001291623"/>
    </source>
</evidence>
<keyword evidence="9" id="KW-0479">Metal-binding</keyword>
<comment type="function">
    <text evidence="2">Catalyzes the transfer of a methyl group from 5-methyltetrahydrofolate to homocysteine resulting in methionine formation.</text>
</comment>
<evidence type="ECO:0000313" key="16">
    <source>
        <dbReference type="EMBL" id="KAK4380358.1"/>
    </source>
</evidence>
<dbReference type="FunFam" id="3.20.20.210:FF:000003">
    <property type="entry name" value="5-methyltetrahydropteroyltriglutamate--homocysteine methyltransferase"/>
    <property type="match status" value="1"/>
</dbReference>
<dbReference type="CDD" id="cd03311">
    <property type="entry name" value="CIMS_C_terminal_like"/>
    <property type="match status" value="1"/>
</dbReference>
<dbReference type="InterPro" id="IPR002629">
    <property type="entry name" value="Met_Synth_C/arc"/>
</dbReference>
<keyword evidence="11" id="KW-0486">Methionine biosynthesis</keyword>
<feature type="compositionally biased region" description="Polar residues" evidence="14">
    <location>
        <begin position="920"/>
        <end position="943"/>
    </location>
</feature>
<dbReference type="FunFam" id="3.20.20.210:FF:000018">
    <property type="entry name" value="5-methyltetrahydropteroyltriglutamate--homocysteine methyltransferase 2"/>
    <property type="match status" value="1"/>
</dbReference>
<dbReference type="AlphaFoldDB" id="A0AAE1T2M2"/>
<evidence type="ECO:0000256" key="12">
    <source>
        <dbReference type="ARBA" id="ARBA00048690"/>
    </source>
</evidence>
<dbReference type="GO" id="GO:0009086">
    <property type="term" value="P:methionine biosynthetic process"/>
    <property type="evidence" value="ECO:0007669"/>
    <property type="project" value="UniProtKB-KW"/>
</dbReference>
<keyword evidence="6" id="KW-0489">Methyltransferase</keyword>
<dbReference type="SUPFAM" id="SSF54768">
    <property type="entry name" value="dsRNA-binding domain-like"/>
    <property type="match status" value="3"/>
</dbReference>
<dbReference type="Gene3D" id="3.30.160.20">
    <property type="match status" value="3"/>
</dbReference>
<comment type="pathway">
    <text evidence="3">Amino-acid biosynthesis; L-methionine biosynthesis via de novo pathway; L-methionine from L-homocysteine (MetE route): step 1/1.</text>
</comment>
<dbReference type="Gene3D" id="3.20.20.210">
    <property type="match status" value="2"/>
</dbReference>
<dbReference type="EC" id="2.1.1.14" evidence="5"/>
<comment type="caution">
    <text evidence="16">The sequence shown here is derived from an EMBL/GenBank/DDBJ whole genome shotgun (WGS) entry which is preliminary data.</text>
</comment>
<dbReference type="InterPro" id="IPR013215">
    <property type="entry name" value="Cbl-indep_Met_Synth_N"/>
</dbReference>
<comment type="similarity">
    <text evidence="4">Belongs to the vitamin-B12 independent methionine synthase family.</text>
</comment>
<evidence type="ECO:0000256" key="1">
    <source>
        <dbReference type="ARBA" id="ARBA00001947"/>
    </source>
</evidence>
<feature type="domain" description="DRBM" evidence="15">
    <location>
        <begin position="858"/>
        <end position="926"/>
    </location>
</feature>
<evidence type="ECO:0000256" key="3">
    <source>
        <dbReference type="ARBA" id="ARBA00004681"/>
    </source>
</evidence>
<evidence type="ECO:0000256" key="14">
    <source>
        <dbReference type="SAM" id="MobiDB-lite"/>
    </source>
</evidence>
<protein>
    <recommendedName>
        <fullName evidence="5">5-methyltetrahydropteroyltriglutamate--homocysteine S-methyltransferase</fullName>
        <ecNumber evidence="5">2.1.1.14</ecNumber>
    </recommendedName>
</protein>
<organism evidence="16 17">
    <name type="scientific">Anisodus tanguticus</name>
    <dbReference type="NCBI Taxonomy" id="243964"/>
    <lineage>
        <taxon>Eukaryota</taxon>
        <taxon>Viridiplantae</taxon>
        <taxon>Streptophyta</taxon>
        <taxon>Embryophyta</taxon>
        <taxon>Tracheophyta</taxon>
        <taxon>Spermatophyta</taxon>
        <taxon>Magnoliopsida</taxon>
        <taxon>eudicotyledons</taxon>
        <taxon>Gunneridae</taxon>
        <taxon>Pentapetalae</taxon>
        <taxon>asterids</taxon>
        <taxon>lamiids</taxon>
        <taxon>Solanales</taxon>
        <taxon>Solanaceae</taxon>
        <taxon>Solanoideae</taxon>
        <taxon>Hyoscyameae</taxon>
        <taxon>Anisodus</taxon>
    </lineage>
</organism>
<sequence>MASHIVGYPRMGPKRELKFALESFWDGKSSSEDLEKVAAGLRSSIWKQMADAGIKYIPSNTFSYYDQVLDTTAMLGAVPPRYGWTGGEIGFDVYFPMARGNASVPAMEMTKCHYIVPELGPDVKFSYASRKAVNEYKEAKSLGVDTVPVLVGPVSFLLLSKAAKGVEKSFPLLSLIDKILPVYKEVIAELKAAGASWIQFDEPTLVKDLNSHQLQAFSHAYSELESSLSGLNVLTETYFADVPAEVFKTVTTLKGVTALGFDLVRGSKTLDLIKSGFPSEKYLFAGVVDGRNIWANDLASSLSTLQALENLVGKVDLVNETKLDEEIKSWLAFAAQKLVEVNALAKALAGQKDEAATLKGSDHRRATTVSARLEAQQKKLNLPALPTTTIGSFPQTLELRKVRREYKANKISEEAYVKYITEEISKVVKLQEELDIDVLVHGEPERNDMVEYFGEQLSGFAFTANGWVQSYGSRCVKPPIIYGDVSRPKPMTVFWSSLAQNMSKHPMKGMLTGPVTILNWSFVRDDQPRFSLLSFDTDEVEDLEKAGINVIQIDEAALREGLPLRKSEEAFYLNWAVHSFRITNVGVQDTTQIHTHMCYSNFNDIIHSIIDMDADVITIENSRSDEQLLSVFREGVTYGAGIGPGVYDIHSPRIPSTEEIADRISKMLAVLDTNILWVNPDCGLKTRKYTEVNPALSNMVAAAKLLRAQLASKKDGEDHSPKFKASVVVNGINFDSLPLCKSSKEAHNEAAKFAFLHFTFDSGLTKTEEACQFPSEIKQGEELKMIYAKSKKLGVPVYNSKRKSSSGDLYFEATVEVAGEVFKIPGAYKTAEEAEDAVAQLALMKLITVAFVKSNTSSYKNFLQELARHEKFYLPEYKTISVGERHNLTFFSSVEIEGEIFHGDGAKSKKQAEENAAKGNASSISHGVQELSVNEKSPSGVTPSKSSTVSKANSSVRMTAETTSYLRSNRFRVYKSISDEVFPMGTIVLPIAEDKWAIVSLEFPNVNLANYVLLQ</sequence>
<evidence type="ECO:0000259" key="15">
    <source>
        <dbReference type="PROSITE" id="PS50137"/>
    </source>
</evidence>
<dbReference type="PROSITE" id="PS50137">
    <property type="entry name" value="DS_RBD"/>
    <property type="match status" value="1"/>
</dbReference>
<dbReference type="Pfam" id="PF01717">
    <property type="entry name" value="Meth_synt_2"/>
    <property type="match status" value="1"/>
</dbReference>
<dbReference type="Pfam" id="PF08267">
    <property type="entry name" value="Meth_synt_1"/>
    <property type="match status" value="1"/>
</dbReference>
<evidence type="ECO:0000256" key="8">
    <source>
        <dbReference type="ARBA" id="ARBA00022679"/>
    </source>
</evidence>
<evidence type="ECO:0000256" key="2">
    <source>
        <dbReference type="ARBA" id="ARBA00002777"/>
    </source>
</evidence>
<evidence type="ECO:0000256" key="5">
    <source>
        <dbReference type="ARBA" id="ARBA00012034"/>
    </source>
</evidence>
<dbReference type="InterPro" id="IPR014720">
    <property type="entry name" value="dsRBD_dom"/>
</dbReference>
<dbReference type="SUPFAM" id="SSF51726">
    <property type="entry name" value="UROD/MetE-like"/>
    <property type="match status" value="2"/>
</dbReference>
<reference evidence="16" key="1">
    <citation type="submission" date="2023-12" db="EMBL/GenBank/DDBJ databases">
        <title>Genome assembly of Anisodus tanguticus.</title>
        <authorList>
            <person name="Wang Y.-J."/>
        </authorList>
    </citation>
    <scope>NUCLEOTIDE SEQUENCE</scope>
    <source>
        <strain evidence="16">KB-2021</strain>
        <tissue evidence="16">Leaf</tissue>
    </source>
</reference>
<dbReference type="Pfam" id="PF00035">
    <property type="entry name" value="dsrm"/>
    <property type="match status" value="1"/>
</dbReference>
<dbReference type="GO" id="GO:0032259">
    <property type="term" value="P:methylation"/>
    <property type="evidence" value="ECO:0007669"/>
    <property type="project" value="UniProtKB-KW"/>
</dbReference>
<evidence type="ECO:0000256" key="11">
    <source>
        <dbReference type="ARBA" id="ARBA00023167"/>
    </source>
</evidence>